<evidence type="ECO:0000256" key="6">
    <source>
        <dbReference type="SAM" id="Phobius"/>
    </source>
</evidence>
<evidence type="ECO:0000256" key="3">
    <source>
        <dbReference type="ARBA" id="ARBA00022553"/>
    </source>
</evidence>
<dbReference type="GO" id="GO:0000155">
    <property type="term" value="F:phosphorelay sensor kinase activity"/>
    <property type="evidence" value="ECO:0007669"/>
    <property type="project" value="InterPro"/>
</dbReference>
<dbReference type="InterPro" id="IPR036097">
    <property type="entry name" value="HisK_dim/P_sf"/>
</dbReference>
<dbReference type="OrthoDB" id="1522504at2"/>
<keyword evidence="6" id="KW-0812">Transmembrane</keyword>
<evidence type="ECO:0000256" key="1">
    <source>
        <dbReference type="ARBA" id="ARBA00000085"/>
    </source>
</evidence>
<organism evidence="8 9">
    <name type="scientific">Gillisia mitskevichiae</name>
    <dbReference type="NCBI Taxonomy" id="270921"/>
    <lineage>
        <taxon>Bacteria</taxon>
        <taxon>Pseudomonadati</taxon>
        <taxon>Bacteroidota</taxon>
        <taxon>Flavobacteriia</taxon>
        <taxon>Flavobacteriales</taxon>
        <taxon>Flavobacteriaceae</taxon>
        <taxon>Gillisia</taxon>
    </lineage>
</organism>
<keyword evidence="3" id="KW-0597">Phosphoprotein</keyword>
<feature type="domain" description="Histidine kinase" evidence="7">
    <location>
        <begin position="222"/>
        <end position="425"/>
    </location>
</feature>
<accession>A0A495PUE5</accession>
<comment type="catalytic activity">
    <reaction evidence="1">
        <text>ATP + protein L-histidine = ADP + protein N-phospho-L-histidine.</text>
        <dbReference type="EC" id="2.7.13.3"/>
    </reaction>
</comment>
<dbReference type="AlphaFoldDB" id="A0A495PUE5"/>
<comment type="caution">
    <text evidence="8">The sequence shown here is derived from an EMBL/GenBank/DDBJ whole genome shotgun (WGS) entry which is preliminary data.</text>
</comment>
<dbReference type="Proteomes" id="UP000276282">
    <property type="component" value="Unassembled WGS sequence"/>
</dbReference>
<reference evidence="8 9" key="1">
    <citation type="submission" date="2018-10" db="EMBL/GenBank/DDBJ databases">
        <title>Genomic Encyclopedia of Archaeal and Bacterial Type Strains, Phase II (KMG-II): from individual species to whole genera.</title>
        <authorList>
            <person name="Goeker M."/>
        </authorList>
    </citation>
    <scope>NUCLEOTIDE SEQUENCE [LARGE SCALE GENOMIC DNA]</scope>
    <source>
        <strain evidence="8 9">DSM 19839</strain>
    </source>
</reference>
<dbReference type="Gene3D" id="1.10.287.130">
    <property type="match status" value="1"/>
</dbReference>
<dbReference type="InterPro" id="IPR005467">
    <property type="entry name" value="His_kinase_dom"/>
</dbReference>
<dbReference type="CDD" id="cd00082">
    <property type="entry name" value="HisKA"/>
    <property type="match status" value="1"/>
</dbReference>
<dbReference type="Gene3D" id="3.30.565.10">
    <property type="entry name" value="Histidine kinase-like ATPase, C-terminal domain"/>
    <property type="match status" value="1"/>
</dbReference>
<proteinExistence type="predicted"/>
<keyword evidence="6" id="KW-0472">Membrane</keyword>
<evidence type="ECO:0000313" key="9">
    <source>
        <dbReference type="Proteomes" id="UP000276282"/>
    </source>
</evidence>
<evidence type="ECO:0000256" key="5">
    <source>
        <dbReference type="ARBA" id="ARBA00022777"/>
    </source>
</evidence>
<sequence>MKLLNYTSRYLAFLLLLLISVWAILFYYAMLEEIYDSLDDGLENQKFLMVERAAEDPSILSQDDPEFKKHIYNFTPISKENYQNFKESYRDTLMYMLNEKDFEPVRVYESAAIYGDEYYKLKIITSMVEEDDLVHDLAAYIIGLYLILLASILFLNNLLLKRIWKPFYFLIEQLRKFKIEKGESIVIQESPIEEFNLLNSTVEKLTQKSTNTYIAQKQFIENASHELQTPLAISINKLELLLEKNDLTESHSQDIATVLDNLERLTRLNKSLLLLSKIENKQFEFEEVVSFAELTKHIVADFEDLAEHREMKIMIASNQELKFQINEDLAIVLLINLIKNSLIHGKKGELIKIDILPDRWHISNLGDPKSLDETSLFERFAKAGSNKRSTGLGLAIAKAIADRYSINLSYNFKGAHIFVLQFPKT</sequence>
<evidence type="ECO:0000256" key="4">
    <source>
        <dbReference type="ARBA" id="ARBA00022679"/>
    </source>
</evidence>
<protein>
    <recommendedName>
        <fullName evidence="2">histidine kinase</fullName>
        <ecNumber evidence="2">2.7.13.3</ecNumber>
    </recommendedName>
</protein>
<dbReference type="Pfam" id="PF00512">
    <property type="entry name" value="HisKA"/>
    <property type="match status" value="1"/>
</dbReference>
<name>A0A495PUE5_9FLAO</name>
<dbReference type="EC" id="2.7.13.3" evidence="2"/>
<dbReference type="PANTHER" id="PTHR45436:SF5">
    <property type="entry name" value="SENSOR HISTIDINE KINASE TRCS"/>
    <property type="match status" value="1"/>
</dbReference>
<dbReference type="SUPFAM" id="SSF47384">
    <property type="entry name" value="Homodimeric domain of signal transducing histidine kinase"/>
    <property type="match status" value="1"/>
</dbReference>
<feature type="transmembrane region" description="Helical" evidence="6">
    <location>
        <begin position="137"/>
        <end position="160"/>
    </location>
</feature>
<keyword evidence="5 8" id="KW-0418">Kinase</keyword>
<dbReference type="EMBL" id="RBLG01000002">
    <property type="protein sequence ID" value="RKS53385.1"/>
    <property type="molecule type" value="Genomic_DNA"/>
</dbReference>
<keyword evidence="9" id="KW-1185">Reference proteome</keyword>
<keyword evidence="6" id="KW-1133">Transmembrane helix</keyword>
<dbReference type="PANTHER" id="PTHR45436">
    <property type="entry name" value="SENSOR HISTIDINE KINASE YKOH"/>
    <property type="match status" value="1"/>
</dbReference>
<dbReference type="GO" id="GO:0005886">
    <property type="term" value="C:plasma membrane"/>
    <property type="evidence" value="ECO:0007669"/>
    <property type="project" value="TreeGrafter"/>
</dbReference>
<dbReference type="PROSITE" id="PS50109">
    <property type="entry name" value="HIS_KIN"/>
    <property type="match status" value="1"/>
</dbReference>
<evidence type="ECO:0000256" key="2">
    <source>
        <dbReference type="ARBA" id="ARBA00012438"/>
    </source>
</evidence>
<feature type="transmembrane region" description="Helical" evidence="6">
    <location>
        <begin position="12"/>
        <end position="30"/>
    </location>
</feature>
<dbReference type="InterPro" id="IPR050428">
    <property type="entry name" value="TCS_sensor_his_kinase"/>
</dbReference>
<evidence type="ECO:0000259" key="7">
    <source>
        <dbReference type="PROSITE" id="PS50109"/>
    </source>
</evidence>
<dbReference type="SUPFAM" id="SSF55874">
    <property type="entry name" value="ATPase domain of HSP90 chaperone/DNA topoisomerase II/histidine kinase"/>
    <property type="match status" value="1"/>
</dbReference>
<gene>
    <name evidence="8" type="ORF">BC962_1635</name>
</gene>
<dbReference type="RefSeq" id="WP_121345484.1">
    <property type="nucleotide sequence ID" value="NZ_RBLG01000002.1"/>
</dbReference>
<dbReference type="SMART" id="SM00388">
    <property type="entry name" value="HisKA"/>
    <property type="match status" value="1"/>
</dbReference>
<keyword evidence="4" id="KW-0808">Transferase</keyword>
<dbReference type="InterPro" id="IPR036890">
    <property type="entry name" value="HATPase_C_sf"/>
</dbReference>
<dbReference type="InterPro" id="IPR003661">
    <property type="entry name" value="HisK_dim/P_dom"/>
</dbReference>
<evidence type="ECO:0000313" key="8">
    <source>
        <dbReference type="EMBL" id="RKS53385.1"/>
    </source>
</evidence>